<dbReference type="Gene3D" id="2.60.120.260">
    <property type="entry name" value="Galactose-binding domain-like"/>
    <property type="match status" value="1"/>
</dbReference>
<sequence length="896" mass="100225">MFTVKNRRIAQLLSGEGENYILPFMWQHGEDEQTLREYVRVIRQSGCRAVCLEARPHPDFAGDGWWHDLDIILEEAQKLDMKVWILDDAHFPTGFAAGSVKQAPDELRKQYLCYARADVCGPSAEIELNVGEMIHPFIMPAAGPFAQPDKKHFDDDTLLHVVAWRAEPYDKMSDPIDLTGLVENGKLYWQVPDGYWKIYVLYTTHNGIGRDDYINMLDEKSCALQIEHVYQPHFAHYGHLFGSVIAGFFSDEPAIGNTVGFDFDESIGRKEMPLPWSRHLPEMMRQRLGENWMDLLPLLWHPAADEQLSAQVRVGYMDTVTRLVERCFSGQLGNWCAEHGVMYIGHLVEDNDVHARLGCSLGHYFRGLSGQHMAGIDNIGNQVLIGGGDSRRIPRFGGTGDGEFYHYELGKLGSSHAHIDPKKQGRALCENFGAYGWQTGVKTMKYLADHFLVRGINYYTPHAFSPKAFPDPDCPPHFYAHGENPQFGAFGCLIGYMNRVCHLINGGISLPDVAVLYHAENEWAGDYQSDKAVCRELMEHQIDFDIIPADLLGNLSDWNSCLKDGQLWLNGRPVQALVIPYAQFIPRAAADFIRQAEQCGFPVFCTEKAPEGVSDLDAGQQSDYAHLLQSIPIVPTHQLAARLNGTIHRDISIHPDFRRLTVYHYRSDGDILLLLNEDPGKTFTGEVTVCADGTPVQYDALDNCLRPVASRTEDGKTVLSLSLAPLEMAIISFDGETSDSVKEIPMPEQQTVIREFTVSRCASKAYPQFTDPVQIENPVNMGRMYPDFSGYYRYEADVSVPGCRQAVLTIEDAGETVELFVNGVSAGIRFAQPYRFDISALLRPGENRITLDIATTLERKTAAMQSGQPAFFKNYLASPTGLLGPVTVSYAVPALP</sequence>
<dbReference type="SUPFAM" id="SSF49785">
    <property type="entry name" value="Galactose-binding domain-like"/>
    <property type="match status" value="1"/>
</dbReference>
<dbReference type="EMBL" id="DVLW01000213">
    <property type="protein sequence ID" value="HIT95065.1"/>
    <property type="molecule type" value="Genomic_DNA"/>
</dbReference>
<organism evidence="1 2">
    <name type="scientific">Candidatus Faecivivens stercoripullorum</name>
    <dbReference type="NCBI Taxonomy" id="2840805"/>
    <lineage>
        <taxon>Bacteria</taxon>
        <taxon>Bacillati</taxon>
        <taxon>Bacillota</taxon>
        <taxon>Clostridia</taxon>
        <taxon>Eubacteriales</taxon>
        <taxon>Oscillospiraceae</taxon>
        <taxon>Oscillospiraceae incertae sedis</taxon>
        <taxon>Candidatus Faecivivens</taxon>
    </lineage>
</organism>
<comment type="caution">
    <text evidence="1">The sequence shown here is derived from an EMBL/GenBank/DDBJ whole genome shotgun (WGS) entry which is preliminary data.</text>
</comment>
<dbReference type="PANTHER" id="PTHR36848:SF2">
    <property type="entry name" value="SECRETED PROTEIN"/>
    <property type="match status" value="1"/>
</dbReference>
<dbReference type="Proteomes" id="UP000824160">
    <property type="component" value="Unassembled WGS sequence"/>
</dbReference>
<dbReference type="InterPro" id="IPR053161">
    <property type="entry name" value="Ulvan_degrading_GH"/>
</dbReference>
<protein>
    <submittedName>
        <fullName evidence="1">Glycoside hydrolase family 2</fullName>
    </submittedName>
</protein>
<evidence type="ECO:0000313" key="1">
    <source>
        <dbReference type="EMBL" id="HIT95065.1"/>
    </source>
</evidence>
<dbReference type="InterPro" id="IPR008979">
    <property type="entry name" value="Galactose-bd-like_sf"/>
</dbReference>
<evidence type="ECO:0000313" key="2">
    <source>
        <dbReference type="Proteomes" id="UP000824160"/>
    </source>
</evidence>
<name>A0A9D1KSE5_9FIRM</name>
<keyword evidence="1" id="KW-0378">Hydrolase</keyword>
<accession>A0A9D1KSE5</accession>
<reference evidence="1" key="1">
    <citation type="submission" date="2020-10" db="EMBL/GenBank/DDBJ databases">
        <authorList>
            <person name="Gilroy R."/>
        </authorList>
    </citation>
    <scope>NUCLEOTIDE SEQUENCE</scope>
    <source>
        <strain evidence="1">ChiBcec7-5410</strain>
    </source>
</reference>
<dbReference type="GO" id="GO:0016787">
    <property type="term" value="F:hydrolase activity"/>
    <property type="evidence" value="ECO:0007669"/>
    <property type="project" value="UniProtKB-KW"/>
</dbReference>
<proteinExistence type="predicted"/>
<gene>
    <name evidence="1" type="ORF">IAC43_07750</name>
</gene>
<dbReference type="AlphaFoldDB" id="A0A9D1KSE5"/>
<dbReference type="PANTHER" id="PTHR36848">
    <property type="entry name" value="DNA-BINDING PROTEIN (PUTATIVE SECRETED PROTEIN)-RELATED"/>
    <property type="match status" value="1"/>
</dbReference>
<reference evidence="1" key="2">
    <citation type="journal article" date="2021" name="PeerJ">
        <title>Extensive microbial diversity within the chicken gut microbiome revealed by metagenomics and culture.</title>
        <authorList>
            <person name="Gilroy R."/>
            <person name="Ravi A."/>
            <person name="Getino M."/>
            <person name="Pursley I."/>
            <person name="Horton D.L."/>
            <person name="Alikhan N.F."/>
            <person name="Baker D."/>
            <person name="Gharbi K."/>
            <person name="Hall N."/>
            <person name="Watson M."/>
            <person name="Adriaenssens E.M."/>
            <person name="Foster-Nyarko E."/>
            <person name="Jarju S."/>
            <person name="Secka A."/>
            <person name="Antonio M."/>
            <person name="Oren A."/>
            <person name="Chaudhuri R.R."/>
            <person name="La Ragione R."/>
            <person name="Hildebrand F."/>
            <person name="Pallen M.J."/>
        </authorList>
    </citation>
    <scope>NUCLEOTIDE SEQUENCE</scope>
    <source>
        <strain evidence="1">ChiBcec7-5410</strain>
    </source>
</reference>